<dbReference type="Proteomes" id="UP000677537">
    <property type="component" value="Unassembled WGS sequence"/>
</dbReference>
<accession>A0A940S685</accession>
<reference evidence="3" key="1">
    <citation type="submission" date="2021-03" db="EMBL/GenBank/DDBJ databases">
        <authorList>
            <person name="So Y."/>
        </authorList>
    </citation>
    <scope>NUCLEOTIDE SEQUENCE</scope>
    <source>
        <strain evidence="3">SG15</strain>
    </source>
</reference>
<dbReference type="InterPro" id="IPR044032">
    <property type="entry name" value="TssC1_C"/>
</dbReference>
<sequence length="517" mass="55980">MDDSPSALAGGETGPEAAPLRDAVLSGSFFGTRHAVAAARLGNFTQGGGTPGDRLREWFGEGADRLVAAGADALRAALDADIAAIDALLGEQLDAILHAERLQALEGRWRGLAWLVRGVEPGRRVKVRILSIAWAEICRDLERALEFDQSRLFRWIYEEEFGIAGGEPFGLMVIDHPVRHRPAPGAPTDDVGAMLRLSSIAAAAFCPMVLSLHPSVLEVDDFSQLDSVQDIASPLKGPMHARWRSLSARPDMRFIAVAMPRLLARHPWADDPARTDGFRYREFAPDAASRSWMSAAYAFAASALRAYANFAWPADIRGVETDRVGGGLVTDVAPEPFASGPPLAWSRTGLELRMGDRQERALVEAGLMPVSALPYCSEMVFGAVRSLQMPATHIGNNAATADANARLSSQVNSILCASRFAHYLKVMGRDMVGSFQTADAIERRLSIWLQGYVNTNLSSTGESRARYPLVAGEVQIRERAGQPGVFSCVVRLQPHYQLDDVATTFSLVTELTASGSR</sequence>
<dbReference type="InterPro" id="IPR044031">
    <property type="entry name" value="TssC1_N"/>
</dbReference>
<dbReference type="EMBL" id="JAGIZA010000002">
    <property type="protein sequence ID" value="MBP0491787.1"/>
    <property type="molecule type" value="Genomic_DNA"/>
</dbReference>
<dbReference type="PANTHER" id="PTHR35565">
    <property type="entry name" value="CYTOPLASMIC PROTEIN-RELATED"/>
    <property type="match status" value="1"/>
</dbReference>
<dbReference type="NCBIfam" id="TIGR03355">
    <property type="entry name" value="VI_chp_2"/>
    <property type="match status" value="1"/>
</dbReference>
<comment type="caution">
    <text evidence="3">The sequence shown here is derived from an EMBL/GenBank/DDBJ whole genome shotgun (WGS) entry which is preliminary data.</text>
</comment>
<dbReference type="AlphaFoldDB" id="A0A940S685"/>
<dbReference type="Pfam" id="PF05943">
    <property type="entry name" value="VipB"/>
    <property type="match status" value="1"/>
</dbReference>
<dbReference type="PANTHER" id="PTHR35565:SF3">
    <property type="entry name" value="TYPE VI SECRETION SYSTEM SHEATH PROTEIN TSSC1"/>
    <property type="match status" value="1"/>
</dbReference>
<dbReference type="Pfam" id="PF18945">
    <property type="entry name" value="VipB_2"/>
    <property type="match status" value="1"/>
</dbReference>
<gene>
    <name evidence="3" type="primary">tssC</name>
    <name evidence="3" type="ORF">J5Y10_03235</name>
</gene>
<dbReference type="RefSeq" id="WP_209370658.1">
    <property type="nucleotide sequence ID" value="NZ_JAGIZA010000002.1"/>
</dbReference>
<evidence type="ECO:0000313" key="4">
    <source>
        <dbReference type="Proteomes" id="UP000677537"/>
    </source>
</evidence>
<proteinExistence type="predicted"/>
<organism evidence="3 4">
    <name type="scientific">Roseomonas indoligenes</name>
    <dbReference type="NCBI Taxonomy" id="2820811"/>
    <lineage>
        <taxon>Bacteria</taxon>
        <taxon>Pseudomonadati</taxon>
        <taxon>Pseudomonadota</taxon>
        <taxon>Alphaproteobacteria</taxon>
        <taxon>Acetobacterales</taxon>
        <taxon>Roseomonadaceae</taxon>
        <taxon>Roseomonas</taxon>
    </lineage>
</organism>
<feature type="domain" description="TssC1 N-terminal" evidence="1">
    <location>
        <begin position="79"/>
        <end position="388"/>
    </location>
</feature>
<keyword evidence="4" id="KW-1185">Reference proteome</keyword>
<evidence type="ECO:0000259" key="2">
    <source>
        <dbReference type="Pfam" id="PF18945"/>
    </source>
</evidence>
<feature type="domain" description="TssC1 C-terminal" evidence="2">
    <location>
        <begin position="401"/>
        <end position="511"/>
    </location>
</feature>
<name>A0A940S685_9PROT</name>
<dbReference type="InterPro" id="IPR010269">
    <property type="entry name" value="T6SS_TssC-like"/>
</dbReference>
<evidence type="ECO:0000313" key="3">
    <source>
        <dbReference type="EMBL" id="MBP0491787.1"/>
    </source>
</evidence>
<evidence type="ECO:0000259" key="1">
    <source>
        <dbReference type="Pfam" id="PF05943"/>
    </source>
</evidence>
<protein>
    <submittedName>
        <fullName evidence="3">Type VI secretion system contractile sheath large subunit</fullName>
    </submittedName>
</protein>